<reference evidence="2 3" key="1">
    <citation type="submission" date="2020-04" db="EMBL/GenBank/DDBJ databases">
        <title>Perkinsus chesapeaki whole genome sequence.</title>
        <authorList>
            <person name="Bogema D.R."/>
        </authorList>
    </citation>
    <scope>NUCLEOTIDE SEQUENCE [LARGE SCALE GENOMIC DNA]</scope>
    <source>
        <strain evidence="2">ATCC PRA-425</strain>
    </source>
</reference>
<dbReference type="InterPro" id="IPR040051">
    <property type="entry name" value="SECISBP2"/>
</dbReference>
<dbReference type="AlphaFoldDB" id="A0A7J6LG38"/>
<protein>
    <submittedName>
        <fullName evidence="2">SIS binding protein</fullName>
    </submittedName>
</protein>
<feature type="compositionally biased region" description="Low complexity" evidence="1">
    <location>
        <begin position="178"/>
        <end position="189"/>
    </location>
</feature>
<proteinExistence type="predicted"/>
<dbReference type="SUPFAM" id="SSF55315">
    <property type="entry name" value="L30e-like"/>
    <property type="match status" value="2"/>
</dbReference>
<dbReference type="PANTHER" id="PTHR13284:SF4">
    <property type="entry name" value="C2H2-TYPE DOMAIN-CONTAINING PROTEIN"/>
    <property type="match status" value="1"/>
</dbReference>
<dbReference type="GO" id="GO:0043021">
    <property type="term" value="F:ribonucleoprotein complex binding"/>
    <property type="evidence" value="ECO:0007669"/>
    <property type="project" value="TreeGrafter"/>
</dbReference>
<organism evidence="2 3">
    <name type="scientific">Perkinsus chesapeaki</name>
    <name type="common">Clam parasite</name>
    <name type="synonym">Perkinsus andrewsi</name>
    <dbReference type="NCBI Taxonomy" id="330153"/>
    <lineage>
        <taxon>Eukaryota</taxon>
        <taxon>Sar</taxon>
        <taxon>Alveolata</taxon>
        <taxon>Perkinsozoa</taxon>
        <taxon>Perkinsea</taxon>
        <taxon>Perkinsida</taxon>
        <taxon>Perkinsidae</taxon>
        <taxon>Perkinsus</taxon>
    </lineage>
</organism>
<dbReference type="InterPro" id="IPR029064">
    <property type="entry name" value="Ribosomal_eL30-like_sf"/>
</dbReference>
<dbReference type="GO" id="GO:0003730">
    <property type="term" value="F:mRNA 3'-UTR binding"/>
    <property type="evidence" value="ECO:0007669"/>
    <property type="project" value="TreeGrafter"/>
</dbReference>
<evidence type="ECO:0000313" key="2">
    <source>
        <dbReference type="EMBL" id="KAF4658234.1"/>
    </source>
</evidence>
<evidence type="ECO:0000256" key="1">
    <source>
        <dbReference type="SAM" id="MobiDB-lite"/>
    </source>
</evidence>
<dbReference type="GO" id="GO:0005739">
    <property type="term" value="C:mitochondrion"/>
    <property type="evidence" value="ECO:0007669"/>
    <property type="project" value="TreeGrafter"/>
</dbReference>
<sequence length="267" mass="29268">MSNNRPQKPVLNMKGGKGKATSNRGPAPPQLKSELVEDMTALRMGKTRLVSKNKNKPSKLKEVIMHDQTNEEPEGNGVPEISVRHYVHQYLSPELDSLVLSMLEDLCRYQERAKENPAKFKKRKRFVTGLREVERALRLGKLQGIIVAPNMHSSESSGGLDEHVVGVVEEASMGGGRSSATASSRNGGNKISPDRPPVPVVFALSKNRLGKACGKPVRQCAVGLLSVEGAESKWKQVTKMAEELRSRWLEDRLAQPAEAVNGEIEGT</sequence>
<accession>A0A7J6LG38</accession>
<dbReference type="EMBL" id="JAAPAO010000503">
    <property type="protein sequence ID" value="KAF4658234.1"/>
    <property type="molecule type" value="Genomic_DNA"/>
</dbReference>
<dbReference type="OrthoDB" id="263617at2759"/>
<name>A0A7J6LG38_PERCH</name>
<evidence type="ECO:0000313" key="3">
    <source>
        <dbReference type="Proteomes" id="UP000591131"/>
    </source>
</evidence>
<comment type="caution">
    <text evidence="2">The sequence shown here is derived from an EMBL/GenBank/DDBJ whole genome shotgun (WGS) entry which is preliminary data.</text>
</comment>
<dbReference type="PANTHER" id="PTHR13284">
    <property type="entry name" value="GH01354P"/>
    <property type="match status" value="1"/>
</dbReference>
<dbReference type="Gene3D" id="3.30.1330.30">
    <property type="match status" value="2"/>
</dbReference>
<feature type="region of interest" description="Disordered" evidence="1">
    <location>
        <begin position="171"/>
        <end position="196"/>
    </location>
</feature>
<dbReference type="GO" id="GO:0035368">
    <property type="term" value="F:selenocysteine insertion sequence binding"/>
    <property type="evidence" value="ECO:0007669"/>
    <property type="project" value="InterPro"/>
</dbReference>
<dbReference type="GO" id="GO:1990904">
    <property type="term" value="C:ribonucleoprotein complex"/>
    <property type="evidence" value="ECO:0007669"/>
    <property type="project" value="TreeGrafter"/>
</dbReference>
<feature type="region of interest" description="Disordered" evidence="1">
    <location>
        <begin position="1"/>
        <end position="34"/>
    </location>
</feature>
<keyword evidence="3" id="KW-1185">Reference proteome</keyword>
<gene>
    <name evidence="2" type="primary">SECISBP2L</name>
    <name evidence="2" type="ORF">FOL47_008114</name>
</gene>
<dbReference type="Proteomes" id="UP000591131">
    <property type="component" value="Unassembled WGS sequence"/>
</dbReference>